<dbReference type="GO" id="GO:0046872">
    <property type="term" value="F:metal ion binding"/>
    <property type="evidence" value="ECO:0007669"/>
    <property type="project" value="UniProtKB-KW"/>
</dbReference>
<evidence type="ECO:0000256" key="1">
    <source>
        <dbReference type="ARBA" id="ARBA00001968"/>
    </source>
</evidence>
<evidence type="ECO:0000256" key="4">
    <source>
        <dbReference type="ARBA" id="ARBA00022722"/>
    </source>
</evidence>
<comment type="similarity">
    <text evidence="3">Belongs to the HARBI1 family.</text>
</comment>
<accession>A0A1S3HAE1</accession>
<dbReference type="InterPro" id="IPR027806">
    <property type="entry name" value="HARBI1_dom"/>
</dbReference>
<dbReference type="RefSeq" id="XP_013383007.1">
    <property type="nucleotide sequence ID" value="XM_013527553.1"/>
</dbReference>
<dbReference type="Pfam" id="PF13359">
    <property type="entry name" value="DDE_Tnp_4"/>
    <property type="match status" value="1"/>
</dbReference>
<dbReference type="PANTHER" id="PTHR22930:SF85">
    <property type="entry name" value="GH03217P-RELATED"/>
    <property type="match status" value="1"/>
</dbReference>
<dbReference type="InterPro" id="IPR045249">
    <property type="entry name" value="HARBI1-like"/>
</dbReference>
<evidence type="ECO:0000256" key="7">
    <source>
        <dbReference type="ARBA" id="ARBA00023242"/>
    </source>
</evidence>
<dbReference type="Proteomes" id="UP000085678">
    <property type="component" value="Unplaced"/>
</dbReference>
<dbReference type="AlphaFoldDB" id="A0A1S3HAE1"/>
<dbReference type="GO" id="GO:0004518">
    <property type="term" value="F:nuclease activity"/>
    <property type="evidence" value="ECO:0007669"/>
    <property type="project" value="UniProtKB-KW"/>
</dbReference>
<reference evidence="10" key="1">
    <citation type="submission" date="2025-08" db="UniProtKB">
        <authorList>
            <consortium name="RefSeq"/>
        </authorList>
    </citation>
    <scope>IDENTIFICATION</scope>
    <source>
        <tissue evidence="10">Gonads</tissue>
    </source>
</reference>
<evidence type="ECO:0000256" key="3">
    <source>
        <dbReference type="ARBA" id="ARBA00006958"/>
    </source>
</evidence>
<keyword evidence="9" id="KW-1185">Reference proteome</keyword>
<dbReference type="KEGG" id="lak:106153576"/>
<keyword evidence="7" id="KW-0539">Nucleus</keyword>
<dbReference type="InParanoid" id="A0A1S3HAE1"/>
<comment type="cofactor">
    <cofactor evidence="1">
        <name>a divalent metal cation</name>
        <dbReference type="ChEBI" id="CHEBI:60240"/>
    </cofactor>
</comment>
<dbReference type="OrthoDB" id="6093795at2759"/>
<name>A0A1S3HAE1_LINAN</name>
<dbReference type="GO" id="GO:0016787">
    <property type="term" value="F:hydrolase activity"/>
    <property type="evidence" value="ECO:0007669"/>
    <property type="project" value="UniProtKB-KW"/>
</dbReference>
<proteinExistence type="inferred from homology"/>
<evidence type="ECO:0000313" key="9">
    <source>
        <dbReference type="Proteomes" id="UP000085678"/>
    </source>
</evidence>
<comment type="subcellular location">
    <subcellularLocation>
        <location evidence="2">Nucleus</location>
    </subcellularLocation>
</comment>
<dbReference type="STRING" id="7574.A0A1S3HAE1"/>
<dbReference type="GO" id="GO:0005634">
    <property type="term" value="C:nucleus"/>
    <property type="evidence" value="ECO:0007669"/>
    <property type="project" value="UniProtKB-SubCell"/>
</dbReference>
<keyword evidence="4" id="KW-0540">Nuclease</keyword>
<gene>
    <name evidence="10" type="primary">LOC106153576</name>
</gene>
<dbReference type="GeneID" id="106153576"/>
<protein>
    <submittedName>
        <fullName evidence="10">Nuclease HARBI1</fullName>
    </submittedName>
</protein>
<sequence length="199" mass="22283">MPNVIGAIDCTHVHILAPTGAREPDFVNRKGRHSLNVQLVCDHAFVVTNMVVKWPGSVHDSRIFRQSNLCRHLENAPHCGFLLGDSGYGCRPFLLTPFHNPAPGPQTNYNRSHCRTRVTIEQTNGILKARFPCLNFLRLTPERSITVISTCVILNNIARRVNDNFPPPQIVNQIQLPPPVPVQNDGFAMRDGVVRAYFS</sequence>
<keyword evidence="6" id="KW-0378">Hydrolase</keyword>
<evidence type="ECO:0000259" key="8">
    <source>
        <dbReference type="Pfam" id="PF13359"/>
    </source>
</evidence>
<evidence type="ECO:0000256" key="2">
    <source>
        <dbReference type="ARBA" id="ARBA00004123"/>
    </source>
</evidence>
<evidence type="ECO:0000313" key="10">
    <source>
        <dbReference type="RefSeq" id="XP_013383007.1"/>
    </source>
</evidence>
<keyword evidence="5" id="KW-0479">Metal-binding</keyword>
<evidence type="ECO:0000256" key="5">
    <source>
        <dbReference type="ARBA" id="ARBA00022723"/>
    </source>
</evidence>
<dbReference type="PANTHER" id="PTHR22930">
    <property type="match status" value="1"/>
</dbReference>
<feature type="domain" description="DDE Tnp4" evidence="8">
    <location>
        <begin position="8"/>
        <end position="156"/>
    </location>
</feature>
<evidence type="ECO:0000256" key="6">
    <source>
        <dbReference type="ARBA" id="ARBA00022801"/>
    </source>
</evidence>
<organism evidence="9 10">
    <name type="scientific">Lingula anatina</name>
    <name type="common">Brachiopod</name>
    <name type="synonym">Lingula unguis</name>
    <dbReference type="NCBI Taxonomy" id="7574"/>
    <lineage>
        <taxon>Eukaryota</taxon>
        <taxon>Metazoa</taxon>
        <taxon>Spiralia</taxon>
        <taxon>Lophotrochozoa</taxon>
        <taxon>Brachiopoda</taxon>
        <taxon>Linguliformea</taxon>
        <taxon>Lingulata</taxon>
        <taxon>Lingulida</taxon>
        <taxon>Linguloidea</taxon>
        <taxon>Lingulidae</taxon>
        <taxon>Lingula</taxon>
    </lineage>
</organism>